<dbReference type="Proteomes" id="UP000013785">
    <property type="component" value="Unassembled WGS sequence"/>
</dbReference>
<comment type="caution">
    <text evidence="1">The sequence shown here is derived from an EMBL/GenBank/DDBJ whole genome shotgun (WGS) entry which is preliminary data.</text>
</comment>
<accession>R3TKT5</accession>
<protein>
    <submittedName>
        <fullName evidence="1">Uncharacterized protein</fullName>
    </submittedName>
</protein>
<dbReference type="AlphaFoldDB" id="R3TKT5"/>
<evidence type="ECO:0000313" key="2">
    <source>
        <dbReference type="Proteomes" id="UP000013785"/>
    </source>
</evidence>
<organism evidence="1 2">
    <name type="scientific">Enterococcus phoeniculicola ATCC BAA-412</name>
    <dbReference type="NCBI Taxonomy" id="1158610"/>
    <lineage>
        <taxon>Bacteria</taxon>
        <taxon>Bacillati</taxon>
        <taxon>Bacillota</taxon>
        <taxon>Bacilli</taxon>
        <taxon>Lactobacillales</taxon>
        <taxon>Enterococcaceae</taxon>
        <taxon>Enterococcus</taxon>
    </lineage>
</organism>
<proteinExistence type="predicted"/>
<reference evidence="1 2" key="1">
    <citation type="submission" date="2013-02" db="EMBL/GenBank/DDBJ databases">
        <title>The Genome Sequence of Enterococcus phoeniculicola BAA-412.</title>
        <authorList>
            <consortium name="The Broad Institute Genome Sequencing Platform"/>
            <consortium name="The Broad Institute Genome Sequencing Center for Infectious Disease"/>
            <person name="Earl A.M."/>
            <person name="Gilmore M.S."/>
            <person name="Lebreton F."/>
            <person name="Walker B."/>
            <person name="Young S.K."/>
            <person name="Zeng Q."/>
            <person name="Gargeya S."/>
            <person name="Fitzgerald M."/>
            <person name="Haas B."/>
            <person name="Abouelleil A."/>
            <person name="Alvarado L."/>
            <person name="Arachchi H.M."/>
            <person name="Berlin A.M."/>
            <person name="Chapman S.B."/>
            <person name="Dewar J."/>
            <person name="Goldberg J."/>
            <person name="Griggs A."/>
            <person name="Gujja S."/>
            <person name="Hansen M."/>
            <person name="Howarth C."/>
            <person name="Imamovic A."/>
            <person name="Larimer J."/>
            <person name="McCowan C."/>
            <person name="Murphy C."/>
            <person name="Neiman D."/>
            <person name="Pearson M."/>
            <person name="Priest M."/>
            <person name="Roberts A."/>
            <person name="Saif S."/>
            <person name="Shea T."/>
            <person name="Sisk P."/>
            <person name="Sykes S."/>
            <person name="Wortman J."/>
            <person name="Nusbaum C."/>
            <person name="Birren B."/>
        </authorList>
    </citation>
    <scope>NUCLEOTIDE SEQUENCE [LARGE SCALE GENOMIC DNA]</scope>
    <source>
        <strain evidence="1 2">ATCC BAA-412</strain>
    </source>
</reference>
<dbReference type="HOGENOM" id="CLU_206456_0_0_9"/>
<evidence type="ECO:0000313" key="1">
    <source>
        <dbReference type="EMBL" id="EOL42034.1"/>
    </source>
</evidence>
<keyword evidence="2" id="KW-1185">Reference proteome</keyword>
<dbReference type="eggNOG" id="ENOG503076P">
    <property type="taxonomic scope" value="Bacteria"/>
</dbReference>
<gene>
    <name evidence="1" type="ORF">UC3_02382</name>
</gene>
<dbReference type="STRING" id="154621.RV11_GL003474"/>
<dbReference type="EMBL" id="AJAT01000017">
    <property type="protein sequence ID" value="EOL42034.1"/>
    <property type="molecule type" value="Genomic_DNA"/>
</dbReference>
<dbReference type="RefSeq" id="WP_010769026.1">
    <property type="nucleotide sequence ID" value="NZ_ASWE01000001.1"/>
</dbReference>
<name>R3TKT5_9ENTE</name>
<sequence>MDIQERIAIATESIAKNLSTLAEDTKATRKLLEQNRKLFLELEKKISDLAADPFGFMQKE</sequence>
<dbReference type="PATRIC" id="fig|1158610.3.peg.2357"/>